<protein>
    <recommendedName>
        <fullName evidence="8 10">Xylulose kinase</fullName>
        <shortName evidence="8 10">Xylulokinase</shortName>
        <ecNumber evidence="8 10">2.7.1.17</ecNumber>
    </recommendedName>
</protein>
<evidence type="ECO:0000256" key="6">
    <source>
        <dbReference type="ARBA" id="ARBA00022840"/>
    </source>
</evidence>
<dbReference type="PATRIC" id="fig|1813736.3.peg.3083"/>
<evidence type="ECO:0000259" key="12">
    <source>
        <dbReference type="Pfam" id="PF02782"/>
    </source>
</evidence>
<dbReference type="OrthoDB" id="9805576at2"/>
<evidence type="ECO:0000256" key="10">
    <source>
        <dbReference type="RuleBase" id="RU364073"/>
    </source>
</evidence>
<dbReference type="PANTHER" id="PTHR43095:SF5">
    <property type="entry name" value="XYLULOSE KINASE"/>
    <property type="match status" value="1"/>
</dbReference>
<dbReference type="GO" id="GO:0042732">
    <property type="term" value="P:D-xylose metabolic process"/>
    <property type="evidence" value="ECO:0007669"/>
    <property type="project" value="UniProtKB-KW"/>
</dbReference>
<reference evidence="14" key="2">
    <citation type="submission" date="2016-04" db="EMBL/GenBank/DDBJ databases">
        <title>First Complete Genome Sequence of a Subdivision 6 Acidobacterium.</title>
        <authorList>
            <person name="Huang S."/>
            <person name="Vieira S."/>
            <person name="Bunk B."/>
            <person name="Riedel T."/>
            <person name="Sproeer C."/>
            <person name="Overmann J."/>
        </authorList>
    </citation>
    <scope>NUCLEOTIDE SEQUENCE [LARGE SCALE GENOMIC DNA]</scope>
    <source>
        <strain evidence="14">DSM 100886 HEG_-6_39</strain>
    </source>
</reference>
<dbReference type="HAMAP" id="MF_02220">
    <property type="entry name" value="XylB"/>
    <property type="match status" value="1"/>
</dbReference>
<dbReference type="InterPro" id="IPR018484">
    <property type="entry name" value="FGGY_N"/>
</dbReference>
<keyword evidence="3 8" id="KW-0808">Transferase</keyword>
<dbReference type="EC" id="2.7.1.17" evidence="8 10"/>
<dbReference type="RefSeq" id="WP_110171404.1">
    <property type="nucleotide sequence ID" value="NZ_CP015136.1"/>
</dbReference>
<comment type="function">
    <text evidence="8">Catalyzes the phosphorylation of D-xylulose to D-xylulose 5-phosphate.</text>
</comment>
<dbReference type="PIRSF" id="PIRSF000538">
    <property type="entry name" value="GlpK"/>
    <property type="match status" value="1"/>
</dbReference>
<dbReference type="GO" id="GO:0005524">
    <property type="term" value="F:ATP binding"/>
    <property type="evidence" value="ECO:0007669"/>
    <property type="project" value="UniProtKB-UniRule"/>
</dbReference>
<dbReference type="KEGG" id="abac:LuPra_02892"/>
<dbReference type="GO" id="GO:0004856">
    <property type="term" value="F:D-xylulokinase activity"/>
    <property type="evidence" value="ECO:0007669"/>
    <property type="project" value="UniProtKB-UniRule"/>
</dbReference>
<accession>A0A143PNE2</accession>
<evidence type="ECO:0000256" key="7">
    <source>
        <dbReference type="ARBA" id="ARBA00023277"/>
    </source>
</evidence>
<feature type="binding site" evidence="8">
    <location>
        <begin position="82"/>
        <end position="83"/>
    </location>
    <ligand>
        <name>substrate</name>
    </ligand>
</feature>
<evidence type="ECO:0000259" key="11">
    <source>
        <dbReference type="Pfam" id="PF00370"/>
    </source>
</evidence>
<gene>
    <name evidence="8 10 13" type="primary">xylB</name>
    <name evidence="13" type="ORF">LuPra_02892</name>
</gene>
<dbReference type="InterPro" id="IPR018483">
    <property type="entry name" value="Carb_kinase_FGGY_CS"/>
</dbReference>
<dbReference type="SUPFAM" id="SSF53067">
    <property type="entry name" value="Actin-like ATPase domain"/>
    <property type="match status" value="2"/>
</dbReference>
<dbReference type="InterPro" id="IPR043129">
    <property type="entry name" value="ATPase_NBD"/>
</dbReference>
<comment type="similarity">
    <text evidence="1 8 9">Belongs to the FGGY kinase family.</text>
</comment>
<evidence type="ECO:0000256" key="5">
    <source>
        <dbReference type="ARBA" id="ARBA00022777"/>
    </source>
</evidence>
<sequence length="524" mass="54905">MTYLLGIDVGTGGTRALILDESGTVIASATSDHAPFASPHTGWAEQDPDDWWRACRQAVPRALEQAGLQASDIVAIGLSGQMHGATLLDTAGAVVRPALIWCDQRTQAECDQLTERIGAARLIELTSNPALTGFTLPKLLWVRRTEPDAWARVRHVLLPKDYIRFRLTGRMATDVADASGTLLFDVARRTWSSEMLAATSLPASLLPEAFEGPQVTGSLTAEGAAAVGLLAGTPVVAGGGDQAAGAVGMGIVRAGAVCATIGTSGVVFAATDRPALDPSGRVHTFCHAVPGRWHVMGVTQAAGLSLRWFRDRFGSGGSDGRDPYERLTDEALAVPPGADGVLWAPYLMGERTPHLDASARAALIGLAASHTRGHVIRAILEGVAFSLQDSFTILREMQVPVEAIRLGGGGARSALWRQVQADVYGQSVQTVAAEEGAACGAGLLAGVGVGLWPDVDTACDRVVRVTSEVTPGEGAAVLARQYLAYRALYPALKQVQALLMPQASSLQPPASSLQPQASSLRPEP</sequence>
<dbReference type="CDD" id="cd07808">
    <property type="entry name" value="ASKHA_NBD_FGGY_EcXK-like"/>
    <property type="match status" value="1"/>
</dbReference>
<feature type="active site" description="Proton acceptor" evidence="8">
    <location>
        <position position="241"/>
    </location>
</feature>
<evidence type="ECO:0000256" key="1">
    <source>
        <dbReference type="ARBA" id="ARBA00009156"/>
    </source>
</evidence>
<keyword evidence="4 8" id="KW-0547">Nucleotide-binding</keyword>
<organism evidence="13 14">
    <name type="scientific">Luteitalea pratensis</name>
    <dbReference type="NCBI Taxonomy" id="1855912"/>
    <lineage>
        <taxon>Bacteria</taxon>
        <taxon>Pseudomonadati</taxon>
        <taxon>Acidobacteriota</taxon>
        <taxon>Vicinamibacteria</taxon>
        <taxon>Vicinamibacterales</taxon>
        <taxon>Vicinamibacteraceae</taxon>
        <taxon>Luteitalea</taxon>
    </lineage>
</organism>
<evidence type="ECO:0000256" key="9">
    <source>
        <dbReference type="RuleBase" id="RU003733"/>
    </source>
</evidence>
<keyword evidence="14" id="KW-1185">Reference proteome</keyword>
<keyword evidence="5 8" id="KW-0418">Kinase</keyword>
<dbReference type="PANTHER" id="PTHR43095">
    <property type="entry name" value="SUGAR KINASE"/>
    <property type="match status" value="1"/>
</dbReference>
<dbReference type="NCBIfam" id="TIGR01312">
    <property type="entry name" value="XylB"/>
    <property type="match status" value="1"/>
</dbReference>
<dbReference type="InterPro" id="IPR006000">
    <property type="entry name" value="Xylulokinase"/>
</dbReference>
<dbReference type="AlphaFoldDB" id="A0A143PNE2"/>
<name>A0A143PNE2_LUTPR</name>
<dbReference type="Pfam" id="PF02782">
    <property type="entry name" value="FGGY_C"/>
    <property type="match status" value="1"/>
</dbReference>
<reference evidence="13 14" key="1">
    <citation type="journal article" date="2016" name="Genome Announc.">
        <title>First Complete Genome Sequence of a Subdivision 6 Acidobacterium Strain.</title>
        <authorList>
            <person name="Huang S."/>
            <person name="Vieira S."/>
            <person name="Bunk B."/>
            <person name="Riedel T."/>
            <person name="Sproer C."/>
            <person name="Overmann J."/>
        </authorList>
    </citation>
    <scope>NUCLEOTIDE SEQUENCE [LARGE SCALE GENOMIC DNA]</scope>
    <source>
        <strain evidence="14">DSM 100886 HEG_-6_39</strain>
    </source>
</reference>
<evidence type="ECO:0000256" key="8">
    <source>
        <dbReference type="HAMAP-Rule" id="MF_02220"/>
    </source>
</evidence>
<evidence type="ECO:0000256" key="3">
    <source>
        <dbReference type="ARBA" id="ARBA00022679"/>
    </source>
</evidence>
<dbReference type="PROSITE" id="PS00445">
    <property type="entry name" value="FGGY_KINASES_2"/>
    <property type="match status" value="1"/>
</dbReference>
<evidence type="ECO:0000256" key="4">
    <source>
        <dbReference type="ARBA" id="ARBA00022741"/>
    </source>
</evidence>
<dbReference type="EMBL" id="CP015136">
    <property type="protein sequence ID" value="AMY09670.1"/>
    <property type="molecule type" value="Genomic_DNA"/>
</dbReference>
<dbReference type="Gene3D" id="3.30.420.40">
    <property type="match status" value="2"/>
</dbReference>
<dbReference type="GO" id="GO:0005998">
    <property type="term" value="P:xylulose catabolic process"/>
    <property type="evidence" value="ECO:0007669"/>
    <property type="project" value="UniProtKB-UniRule"/>
</dbReference>
<comment type="catalytic activity">
    <reaction evidence="8 10">
        <text>D-xylulose + ATP = D-xylulose 5-phosphate + ADP + H(+)</text>
        <dbReference type="Rhea" id="RHEA:10964"/>
        <dbReference type="ChEBI" id="CHEBI:15378"/>
        <dbReference type="ChEBI" id="CHEBI:17140"/>
        <dbReference type="ChEBI" id="CHEBI:30616"/>
        <dbReference type="ChEBI" id="CHEBI:57737"/>
        <dbReference type="ChEBI" id="CHEBI:456216"/>
        <dbReference type="EC" id="2.7.1.17"/>
    </reaction>
</comment>
<dbReference type="InterPro" id="IPR000577">
    <property type="entry name" value="Carb_kinase_FGGY"/>
</dbReference>
<feature type="domain" description="Carbohydrate kinase FGGY C-terminal" evidence="12">
    <location>
        <begin position="259"/>
        <end position="447"/>
    </location>
</feature>
<feature type="domain" description="Carbohydrate kinase FGGY N-terminal" evidence="11">
    <location>
        <begin position="3"/>
        <end position="248"/>
    </location>
</feature>
<keyword evidence="2 8" id="KW-0859">Xylose metabolism</keyword>
<dbReference type="InterPro" id="IPR050406">
    <property type="entry name" value="FGGY_Carb_Kinase"/>
</dbReference>
<evidence type="ECO:0000313" key="14">
    <source>
        <dbReference type="Proteomes" id="UP000076079"/>
    </source>
</evidence>
<keyword evidence="7 8" id="KW-0119">Carbohydrate metabolism</keyword>
<feature type="site" description="Important for activity" evidence="8">
    <location>
        <position position="8"/>
    </location>
</feature>
<proteinExistence type="inferred from homology"/>
<dbReference type="InterPro" id="IPR018485">
    <property type="entry name" value="FGGY_C"/>
</dbReference>
<dbReference type="STRING" id="1855912.LuPra_02892"/>
<dbReference type="Pfam" id="PF00370">
    <property type="entry name" value="FGGY_N"/>
    <property type="match status" value="1"/>
</dbReference>
<keyword evidence="6 8" id="KW-0067">ATP-binding</keyword>
<evidence type="ECO:0000256" key="2">
    <source>
        <dbReference type="ARBA" id="ARBA00022629"/>
    </source>
</evidence>
<dbReference type="Proteomes" id="UP000076079">
    <property type="component" value="Chromosome"/>
</dbReference>
<evidence type="ECO:0000313" key="13">
    <source>
        <dbReference type="EMBL" id="AMY09670.1"/>
    </source>
</evidence>